<dbReference type="AlphaFoldDB" id="A0A7D5P3A2"/>
<reference evidence="1 2" key="1">
    <citation type="submission" date="2020-07" db="EMBL/GenBank/DDBJ databases">
        <title>Halosimplex pelagicum sp. nov. and Halosimplex rubrum sp. nov., isolated from salted brown alga Laminaria, and emended description of the genus Halosimplex.</title>
        <authorList>
            <person name="Cui H."/>
        </authorList>
    </citation>
    <scope>NUCLEOTIDE SEQUENCE [LARGE SCALE GENOMIC DNA]</scope>
    <source>
        <strain evidence="1 2">R27</strain>
    </source>
</reference>
<accession>A0A7D5P3A2</accession>
<organism evidence="1 2">
    <name type="scientific">Halosimplex rubrum</name>
    <dbReference type="NCBI Taxonomy" id="869889"/>
    <lineage>
        <taxon>Archaea</taxon>
        <taxon>Methanobacteriati</taxon>
        <taxon>Methanobacteriota</taxon>
        <taxon>Stenosarchaea group</taxon>
        <taxon>Halobacteria</taxon>
        <taxon>Halobacteriales</taxon>
        <taxon>Haloarculaceae</taxon>
        <taxon>Halosimplex</taxon>
    </lineage>
</organism>
<keyword evidence="2" id="KW-1185">Reference proteome</keyword>
<name>A0A7D5P3A2_9EURY</name>
<dbReference type="KEGG" id="hrr:HZS55_12250"/>
<dbReference type="RefSeq" id="WP_179907943.1">
    <property type="nucleotide sequence ID" value="NZ_CP058910.1"/>
</dbReference>
<evidence type="ECO:0000313" key="1">
    <source>
        <dbReference type="EMBL" id="QLH78021.1"/>
    </source>
</evidence>
<evidence type="ECO:0000313" key="2">
    <source>
        <dbReference type="Proteomes" id="UP000509667"/>
    </source>
</evidence>
<proteinExistence type="predicted"/>
<dbReference type="EMBL" id="CP058910">
    <property type="protein sequence ID" value="QLH78021.1"/>
    <property type="molecule type" value="Genomic_DNA"/>
</dbReference>
<dbReference type="OrthoDB" id="333628at2157"/>
<dbReference type="Proteomes" id="UP000509667">
    <property type="component" value="Chromosome"/>
</dbReference>
<sequence>MPQIEVSEDLYRQIETESADGDIDTALWKMVGAYRRANNPEADRT</sequence>
<protein>
    <submittedName>
        <fullName evidence="1">Uncharacterized protein</fullName>
    </submittedName>
</protein>
<dbReference type="GeneID" id="56078647"/>
<gene>
    <name evidence="1" type="ORF">HZS55_12250</name>
</gene>